<dbReference type="RefSeq" id="WP_188254156.1">
    <property type="nucleotide sequence ID" value="NZ_JABVCF010000003.1"/>
</dbReference>
<proteinExistence type="predicted"/>
<dbReference type="InterPro" id="IPR022224">
    <property type="entry name" value="DUF3750"/>
</dbReference>
<sequence length="262" mass="28290">MRLAFLLVLFVFLVFIMPAVAAIGWWAMQDRPSSWREADWKATGLLPDPKSDRGARIYILAARTGGLKGALSVHSWIVTKAVGADTYQRYDKVGWGSPVRHNAYPPDGRWYSNMPTIIGQVSGERAEKLLARVEAAIKSYPFSHPGDYKIWPGPNSNSFVAHVVAAVPELGARMPPNAAGRDYAPGWASLTWSRPGWDVHATLGGYLGFAVGAVSGLELHFMGLVAGVDLADPALKIPGFGRLSLSWEASADEGDAPDGLAY</sequence>
<dbReference type="AlphaFoldDB" id="A0A942DVK6"/>
<organism evidence="1 2">
    <name type="scientific">Pseudaminobacter soli</name>
    <name type="common">ex Zhang et al. 2022</name>
    <dbReference type="NCBI Taxonomy" id="2831468"/>
    <lineage>
        <taxon>Bacteria</taxon>
        <taxon>Pseudomonadati</taxon>
        <taxon>Pseudomonadota</taxon>
        <taxon>Alphaproteobacteria</taxon>
        <taxon>Hyphomicrobiales</taxon>
        <taxon>Phyllobacteriaceae</taxon>
        <taxon>Pseudaminobacter</taxon>
    </lineage>
</organism>
<comment type="caution">
    <text evidence="1">The sequence shown here is derived from an EMBL/GenBank/DDBJ whole genome shotgun (WGS) entry which is preliminary data.</text>
</comment>
<name>A0A942DVK6_9HYPH</name>
<accession>A0A942DVK6</accession>
<reference evidence="1" key="1">
    <citation type="submission" date="2021-04" db="EMBL/GenBank/DDBJ databases">
        <title>Pseudaminobacter soli sp. nov., isolated from paddy soil contaminated by heavy metals.</title>
        <authorList>
            <person name="Zhang K."/>
        </authorList>
    </citation>
    <scope>NUCLEOTIDE SEQUENCE</scope>
    <source>
        <strain evidence="1">19-2017</strain>
    </source>
</reference>
<dbReference type="Pfam" id="PF12570">
    <property type="entry name" value="DUF3750"/>
    <property type="match status" value="1"/>
</dbReference>
<dbReference type="EMBL" id="JAGWCR010000003">
    <property type="protein sequence ID" value="MBS3648189.1"/>
    <property type="molecule type" value="Genomic_DNA"/>
</dbReference>
<keyword evidence="2" id="KW-1185">Reference proteome</keyword>
<dbReference type="Proteomes" id="UP000680348">
    <property type="component" value="Unassembled WGS sequence"/>
</dbReference>
<evidence type="ECO:0000313" key="1">
    <source>
        <dbReference type="EMBL" id="MBS3648189.1"/>
    </source>
</evidence>
<protein>
    <submittedName>
        <fullName evidence="1">DUF3750 domain-containing protein</fullName>
    </submittedName>
</protein>
<gene>
    <name evidence="1" type="ORF">KEU06_06055</name>
</gene>
<evidence type="ECO:0000313" key="2">
    <source>
        <dbReference type="Proteomes" id="UP000680348"/>
    </source>
</evidence>